<dbReference type="RefSeq" id="XP_018040570.1">
    <property type="nucleotide sequence ID" value="XM_018177673.1"/>
</dbReference>
<evidence type="ECO:0000256" key="6">
    <source>
        <dbReference type="ARBA" id="ARBA00040563"/>
    </source>
</evidence>
<dbReference type="SUPFAM" id="SSF50978">
    <property type="entry name" value="WD40 repeat-like"/>
    <property type="match status" value="1"/>
</dbReference>
<feature type="region of interest" description="Disordered" evidence="8">
    <location>
        <begin position="387"/>
        <end position="417"/>
    </location>
</feature>
<comment type="function">
    <text evidence="3">Component of the ASTRA complex involved in chromatin remodeling.</text>
</comment>
<keyword evidence="10" id="KW-1185">Reference proteome</keyword>
<proteinExistence type="inferred from homology"/>
<dbReference type="InterPro" id="IPR001680">
    <property type="entry name" value="WD40_rpt"/>
</dbReference>
<dbReference type="InterPro" id="IPR036322">
    <property type="entry name" value="WD40_repeat_dom_sf"/>
</dbReference>
<dbReference type="Gene3D" id="2.130.10.10">
    <property type="entry name" value="YVTN repeat-like/Quinoprotein amine dehydrogenase"/>
    <property type="match status" value="3"/>
</dbReference>
<dbReference type="PROSITE" id="PS50082">
    <property type="entry name" value="WD_REPEATS_2"/>
    <property type="match status" value="1"/>
</dbReference>
<comment type="similarity">
    <text evidence="4">Belongs to the WD repeat ASA1 family.</text>
</comment>
<dbReference type="InterPro" id="IPR019775">
    <property type="entry name" value="WD40_repeat_CS"/>
</dbReference>
<dbReference type="GeneID" id="28761159"/>
<evidence type="ECO:0000256" key="8">
    <source>
        <dbReference type="SAM" id="MobiDB-lite"/>
    </source>
</evidence>
<evidence type="ECO:0000256" key="4">
    <source>
        <dbReference type="ARBA" id="ARBA00037931"/>
    </source>
</evidence>
<dbReference type="Proteomes" id="UP000077069">
    <property type="component" value="Unassembled WGS sequence"/>
</dbReference>
<sequence length="525" mass="57142">MPASVDVDCQQSARDPAQPSYIFRGHTAQVHSVELLRCNTCLLTGDADGWVVCWKLDTKRPLAVWKAHNAAILATAEWGPEKVITHGRDNTLRIWQLRGGCAAYSTVLPADGADTHRPKPWLLHTLPVNTLNFCAFTMCYQRSDAASSVTASNETIYVAVPGRDDKKAEVYQFPEEKLICAVPRINTSETGMVMAVKLVHHRPSNNILVIAGYEGGFTAVHRIPRNRTGVRDAVLSVAQTIYLSQPHTQPVLSIDALPDGSTYFSSSADAIIAAHRIPHLPHDDVEFASPENSVSAANNLDQNMKANINELTEDDRTANSSGAVPGAAAISPKSSEPVDSDTEPAEPLSFPKTRRPTNPKSPSDISKPVGRSSGLSALLASAPPQQNLAAIPRSPPPVTIQPPHKIASTKHAGQQSLRVRSDGRLLVTGGWDSRVRVYSTKTLKEVAVLKWHKEGVYAVDFGVVLGQEDVEKPVEEQKALEEGAEVVRRETGLAKLQRHREEAVQMKHWVAAGAKDGRVSLWEVF</sequence>
<comment type="subunit">
    <text evidence="5">Component of the ASTRA chromatin remodeling machinery complex.</text>
</comment>
<dbReference type="SMART" id="SM00320">
    <property type="entry name" value="WD40"/>
    <property type="match status" value="5"/>
</dbReference>
<dbReference type="InParanoid" id="A0A177CRP8"/>
<protein>
    <recommendedName>
        <fullName evidence="6">ASTRA-associated protein 1</fullName>
    </recommendedName>
</protein>
<dbReference type="OrthoDB" id="7668193at2759"/>
<feature type="repeat" description="WD" evidence="7">
    <location>
        <begin position="23"/>
        <end position="64"/>
    </location>
</feature>
<dbReference type="PANTHER" id="PTHR19854">
    <property type="entry name" value="TRANSDUCIN BETA-LIKE 3"/>
    <property type="match status" value="1"/>
</dbReference>
<gene>
    <name evidence="9" type="ORF">CC84DRAFT_1161190</name>
</gene>
<dbReference type="EMBL" id="KV441549">
    <property type="protein sequence ID" value="OAG10205.1"/>
    <property type="molecule type" value="Genomic_DNA"/>
</dbReference>
<dbReference type="Pfam" id="PF00400">
    <property type="entry name" value="WD40"/>
    <property type="match status" value="2"/>
</dbReference>
<evidence type="ECO:0000256" key="3">
    <source>
        <dbReference type="ARBA" id="ARBA00037338"/>
    </source>
</evidence>
<feature type="region of interest" description="Disordered" evidence="8">
    <location>
        <begin position="314"/>
        <end position="371"/>
    </location>
</feature>
<keyword evidence="2" id="KW-0677">Repeat</keyword>
<keyword evidence="1 7" id="KW-0853">WD repeat</keyword>
<evidence type="ECO:0000313" key="9">
    <source>
        <dbReference type="EMBL" id="OAG10205.1"/>
    </source>
</evidence>
<dbReference type="PANTHER" id="PTHR19854:SF1">
    <property type="entry name" value="GUANINE NUCLEOTIDE-BINDING PROTEIN SUBUNIT BETA-LIKE PROTEIN 1"/>
    <property type="match status" value="1"/>
</dbReference>
<name>A0A177CRP8_9PLEO</name>
<dbReference type="STRING" id="1460663.A0A177CRP8"/>
<reference evidence="9 10" key="1">
    <citation type="submission" date="2016-05" db="EMBL/GenBank/DDBJ databases">
        <title>Comparative analysis of secretome profiles of manganese(II)-oxidizing ascomycete fungi.</title>
        <authorList>
            <consortium name="DOE Joint Genome Institute"/>
            <person name="Zeiner C.A."/>
            <person name="Purvine S.O."/>
            <person name="Zink E.M."/>
            <person name="Wu S."/>
            <person name="Pasa-Tolic L."/>
            <person name="Chaput D.L."/>
            <person name="Haridas S."/>
            <person name="Grigoriev I.V."/>
            <person name="Santelli C.M."/>
            <person name="Hansel C.M."/>
        </authorList>
    </citation>
    <scope>NUCLEOTIDE SEQUENCE [LARGE SCALE GENOMIC DNA]</scope>
    <source>
        <strain evidence="9 10">AP3s5-JAC2a</strain>
    </source>
</reference>
<organism evidence="9 10">
    <name type="scientific">Paraphaeosphaeria sporulosa</name>
    <dbReference type="NCBI Taxonomy" id="1460663"/>
    <lineage>
        <taxon>Eukaryota</taxon>
        <taxon>Fungi</taxon>
        <taxon>Dikarya</taxon>
        <taxon>Ascomycota</taxon>
        <taxon>Pezizomycotina</taxon>
        <taxon>Dothideomycetes</taxon>
        <taxon>Pleosporomycetidae</taxon>
        <taxon>Pleosporales</taxon>
        <taxon>Massarineae</taxon>
        <taxon>Didymosphaeriaceae</taxon>
        <taxon>Paraphaeosphaeria</taxon>
    </lineage>
</organism>
<evidence type="ECO:0000256" key="1">
    <source>
        <dbReference type="ARBA" id="ARBA00022574"/>
    </source>
</evidence>
<dbReference type="PROSITE" id="PS00678">
    <property type="entry name" value="WD_REPEATS_1"/>
    <property type="match status" value="1"/>
</dbReference>
<accession>A0A177CRP8</accession>
<evidence type="ECO:0000313" key="10">
    <source>
        <dbReference type="Proteomes" id="UP000077069"/>
    </source>
</evidence>
<evidence type="ECO:0000256" key="5">
    <source>
        <dbReference type="ARBA" id="ARBA00038749"/>
    </source>
</evidence>
<evidence type="ECO:0000256" key="2">
    <source>
        <dbReference type="ARBA" id="ARBA00022737"/>
    </source>
</evidence>
<dbReference type="InterPro" id="IPR015943">
    <property type="entry name" value="WD40/YVTN_repeat-like_dom_sf"/>
</dbReference>
<dbReference type="AlphaFoldDB" id="A0A177CRP8"/>
<evidence type="ECO:0000256" key="7">
    <source>
        <dbReference type="PROSITE-ProRule" id="PRU00221"/>
    </source>
</evidence>